<dbReference type="AlphaFoldDB" id="A0A8J9SNE4"/>
<evidence type="ECO:0000313" key="3">
    <source>
        <dbReference type="EMBL" id="CAG9277641.1"/>
    </source>
</evidence>
<sequence>MVSVEEVKEEEIAPSQHRLLDAEEIESVAKTVIRTSVKIHLESLATKLRRESEALKRVETSKQIADVTDSVESVQESPMASEQAPVKRADPPTVSSSTGNAKYGMIDRFSFDAGGYDAPFVTLYVSLPGVGSIPRENVSCNFKSTSFDLTIKDLKGKSYRLLKDNLEKDIDPQKSKIIVKAEKIVVKLAKVKQGDYGGYDYWSQLTSKKGKNPPGKKDDPQNSIMQMMKDMYDDGDDNMKKIIGEAFSKQQRGEMASGVGGMGDSGDGLGDI</sequence>
<dbReference type="InterPro" id="IPR008978">
    <property type="entry name" value="HSP20-like_chaperone"/>
</dbReference>
<dbReference type="SUPFAM" id="SSF49764">
    <property type="entry name" value="HSP20-like chaperones"/>
    <property type="match status" value="1"/>
</dbReference>
<dbReference type="GO" id="GO:0031625">
    <property type="term" value="F:ubiquitin protein ligase binding"/>
    <property type="evidence" value="ECO:0007669"/>
    <property type="project" value="InterPro"/>
</dbReference>
<dbReference type="Proteomes" id="UP000836788">
    <property type="component" value="Chromosome 1"/>
</dbReference>
<feature type="region of interest" description="Disordered" evidence="1">
    <location>
        <begin position="67"/>
        <end position="97"/>
    </location>
</feature>
<dbReference type="PANTHER" id="PTHR13164">
    <property type="entry name" value="CALICYLIN BINDING PROTEIN"/>
    <property type="match status" value="1"/>
</dbReference>
<dbReference type="EMBL" id="OU594942">
    <property type="protein sequence ID" value="CAG9277641.1"/>
    <property type="molecule type" value="Genomic_DNA"/>
</dbReference>
<name>A0A8J9SNE4_PHATR</name>
<dbReference type="PROSITE" id="PS51203">
    <property type="entry name" value="CS"/>
    <property type="match status" value="1"/>
</dbReference>
<protein>
    <recommendedName>
        <fullName evidence="2">CS domain-containing protein</fullName>
    </recommendedName>
</protein>
<dbReference type="InterPro" id="IPR007052">
    <property type="entry name" value="CS_dom"/>
</dbReference>
<feature type="region of interest" description="Disordered" evidence="1">
    <location>
        <begin position="249"/>
        <end position="272"/>
    </location>
</feature>
<accession>A0A8J9SNE4</accession>
<dbReference type="Pfam" id="PF04969">
    <property type="entry name" value="CS"/>
    <property type="match status" value="1"/>
</dbReference>
<dbReference type="OMA" id="TAGIMDM"/>
<reference evidence="3" key="1">
    <citation type="submission" date="2022-02" db="EMBL/GenBank/DDBJ databases">
        <authorList>
            <person name="Giguere J D."/>
        </authorList>
    </citation>
    <scope>NUCLEOTIDE SEQUENCE</scope>
    <source>
        <strain evidence="3">CCAP 1055/1</strain>
    </source>
</reference>
<evidence type="ECO:0000259" key="2">
    <source>
        <dbReference type="PROSITE" id="PS51203"/>
    </source>
</evidence>
<dbReference type="PANTHER" id="PTHR13164:SF3">
    <property type="entry name" value="CALCYCLIN-BINDING PROTEIN"/>
    <property type="match status" value="1"/>
</dbReference>
<dbReference type="GO" id="GO:0015631">
    <property type="term" value="F:tubulin binding"/>
    <property type="evidence" value="ECO:0007669"/>
    <property type="project" value="InterPro"/>
</dbReference>
<dbReference type="GO" id="GO:0044548">
    <property type="term" value="F:S100 protein binding"/>
    <property type="evidence" value="ECO:0007669"/>
    <property type="project" value="InterPro"/>
</dbReference>
<feature type="domain" description="CS" evidence="2">
    <location>
        <begin position="104"/>
        <end position="206"/>
    </location>
</feature>
<dbReference type="GO" id="GO:0005634">
    <property type="term" value="C:nucleus"/>
    <property type="evidence" value="ECO:0007669"/>
    <property type="project" value="TreeGrafter"/>
</dbReference>
<dbReference type="CDD" id="cd06468">
    <property type="entry name" value="p23_CacyBP"/>
    <property type="match status" value="1"/>
</dbReference>
<dbReference type="InterPro" id="IPR052289">
    <property type="entry name" value="Calcyclin-binding_UBL-bridge"/>
</dbReference>
<feature type="compositionally biased region" description="Gly residues" evidence="1">
    <location>
        <begin position="258"/>
        <end position="272"/>
    </location>
</feature>
<feature type="compositionally biased region" description="Polar residues" evidence="1">
    <location>
        <begin position="70"/>
        <end position="80"/>
    </location>
</feature>
<evidence type="ECO:0000256" key="1">
    <source>
        <dbReference type="SAM" id="MobiDB-lite"/>
    </source>
</evidence>
<proteinExistence type="predicted"/>
<dbReference type="InterPro" id="IPR037893">
    <property type="entry name" value="CS_CacyBP"/>
</dbReference>
<dbReference type="Gene3D" id="2.60.40.790">
    <property type="match status" value="1"/>
</dbReference>
<gene>
    <name evidence="3" type="ORF">PTTT1_LOCUS4428</name>
</gene>
<organism evidence="3">
    <name type="scientific">Phaeodactylum tricornutum</name>
    <name type="common">Diatom</name>
    <dbReference type="NCBI Taxonomy" id="2850"/>
    <lineage>
        <taxon>Eukaryota</taxon>
        <taxon>Sar</taxon>
        <taxon>Stramenopiles</taxon>
        <taxon>Ochrophyta</taxon>
        <taxon>Bacillariophyta</taxon>
        <taxon>Bacillariophyceae</taxon>
        <taxon>Bacillariophycidae</taxon>
        <taxon>Naviculales</taxon>
        <taxon>Phaeodactylaceae</taxon>
        <taxon>Phaeodactylum</taxon>
    </lineage>
</organism>